<reference evidence="1 2" key="1">
    <citation type="submission" date="2023-11" db="EMBL/GenBank/DDBJ databases">
        <title>Halocaridina rubra genome assembly.</title>
        <authorList>
            <person name="Smith C."/>
        </authorList>
    </citation>
    <scope>NUCLEOTIDE SEQUENCE [LARGE SCALE GENOMIC DNA]</scope>
    <source>
        <strain evidence="1">EP-1</strain>
        <tissue evidence="1">Whole</tissue>
    </source>
</reference>
<evidence type="ECO:0000313" key="1">
    <source>
        <dbReference type="EMBL" id="KAK7006501.1"/>
    </source>
</evidence>
<dbReference type="Proteomes" id="UP001381693">
    <property type="component" value="Unassembled WGS sequence"/>
</dbReference>
<organism evidence="1 2">
    <name type="scientific">Halocaridina rubra</name>
    <name type="common">Hawaiian red shrimp</name>
    <dbReference type="NCBI Taxonomy" id="373956"/>
    <lineage>
        <taxon>Eukaryota</taxon>
        <taxon>Metazoa</taxon>
        <taxon>Ecdysozoa</taxon>
        <taxon>Arthropoda</taxon>
        <taxon>Crustacea</taxon>
        <taxon>Multicrustacea</taxon>
        <taxon>Malacostraca</taxon>
        <taxon>Eumalacostraca</taxon>
        <taxon>Eucarida</taxon>
        <taxon>Decapoda</taxon>
        <taxon>Pleocyemata</taxon>
        <taxon>Caridea</taxon>
        <taxon>Atyoidea</taxon>
        <taxon>Atyidae</taxon>
        <taxon>Halocaridina</taxon>
    </lineage>
</organism>
<evidence type="ECO:0000313" key="2">
    <source>
        <dbReference type="Proteomes" id="UP001381693"/>
    </source>
</evidence>
<accession>A0AAN8WB08</accession>
<proteinExistence type="predicted"/>
<dbReference type="EMBL" id="JAXCGZ010023688">
    <property type="protein sequence ID" value="KAK7006501.1"/>
    <property type="molecule type" value="Genomic_DNA"/>
</dbReference>
<comment type="caution">
    <text evidence="1">The sequence shown here is derived from an EMBL/GenBank/DDBJ whole genome shotgun (WGS) entry which is preliminary data.</text>
</comment>
<sequence>MTPKSTVDTEMTSVSYYESWHGGESNCTVEPSEISNNCRAHLVVCSLVDTGCSTTIVYSRYVAQCEDDVYIDTCDGSQIRKLWCLIDLVDGVDGVLGVDVIDQLGGVTLTVEGYVLVPLRLYQLVKRLTFLL</sequence>
<gene>
    <name evidence="1" type="ORF">SK128_008116</name>
</gene>
<protein>
    <submittedName>
        <fullName evidence="1">Uncharacterized protein</fullName>
    </submittedName>
</protein>
<dbReference type="AlphaFoldDB" id="A0AAN8WB08"/>
<keyword evidence="2" id="KW-1185">Reference proteome</keyword>
<name>A0AAN8WB08_HALRR</name>